<reference evidence="1" key="1">
    <citation type="submission" date="2023-04" db="EMBL/GenBank/DDBJ databases">
        <title>A chromosome-level genome assembly of the parasitoid wasp Eretmocerus hayati.</title>
        <authorList>
            <person name="Zhong Y."/>
            <person name="Liu S."/>
            <person name="Liu Y."/>
        </authorList>
    </citation>
    <scope>NUCLEOTIDE SEQUENCE</scope>
    <source>
        <strain evidence="1">ZJU_SS_LIU_2023</strain>
    </source>
</reference>
<name>A0ACC2P6Z7_9HYME</name>
<proteinExistence type="predicted"/>
<evidence type="ECO:0000313" key="1">
    <source>
        <dbReference type="EMBL" id="KAJ8679344.1"/>
    </source>
</evidence>
<dbReference type="EMBL" id="CM056742">
    <property type="protein sequence ID" value="KAJ8679344.1"/>
    <property type="molecule type" value="Genomic_DNA"/>
</dbReference>
<gene>
    <name evidence="1" type="ORF">QAD02_015131</name>
</gene>
<protein>
    <submittedName>
        <fullName evidence="1">Uncharacterized protein</fullName>
    </submittedName>
</protein>
<keyword evidence="2" id="KW-1185">Reference proteome</keyword>
<sequence>MPDNARRWLPGAPGGWFPSPGTAAEPSDSESEASSREPSPERPCRASSRASTEPDIACPQGSVPSQPTNESLREDRIVSPPHVIAKAVAWTQTCRSEATMPENRVSSDKPPRASENQARPCSVFASHACASSSARSPARENAAGPRLQPPPEAKNGAGLASLPPPAAVLPIDPSRPVHRCSPRIVPLIDLAERDQVRDDEVQVLYENVVNPMQAVMPRTISFDYERFRDLVNEYEPTLNPRIGAEIRSMTTIQDARTPHREVIRRGRARRRAQEREQLQLITDIAGAALAPPVNVAEEDQRGPEFLTYYNHRVEVPE</sequence>
<evidence type="ECO:0000313" key="2">
    <source>
        <dbReference type="Proteomes" id="UP001239111"/>
    </source>
</evidence>
<accession>A0ACC2P6Z7</accession>
<comment type="caution">
    <text evidence="1">The sequence shown here is derived from an EMBL/GenBank/DDBJ whole genome shotgun (WGS) entry which is preliminary data.</text>
</comment>
<dbReference type="Proteomes" id="UP001239111">
    <property type="component" value="Chromosome 2"/>
</dbReference>
<organism evidence="1 2">
    <name type="scientific">Eretmocerus hayati</name>
    <dbReference type="NCBI Taxonomy" id="131215"/>
    <lineage>
        <taxon>Eukaryota</taxon>
        <taxon>Metazoa</taxon>
        <taxon>Ecdysozoa</taxon>
        <taxon>Arthropoda</taxon>
        <taxon>Hexapoda</taxon>
        <taxon>Insecta</taxon>
        <taxon>Pterygota</taxon>
        <taxon>Neoptera</taxon>
        <taxon>Endopterygota</taxon>
        <taxon>Hymenoptera</taxon>
        <taxon>Apocrita</taxon>
        <taxon>Proctotrupomorpha</taxon>
        <taxon>Chalcidoidea</taxon>
        <taxon>Aphelinidae</taxon>
        <taxon>Aphelininae</taxon>
        <taxon>Eretmocerus</taxon>
    </lineage>
</organism>